<evidence type="ECO:0000313" key="3">
    <source>
        <dbReference type="EMBL" id="MFC5152026.1"/>
    </source>
</evidence>
<evidence type="ECO:0000256" key="1">
    <source>
        <dbReference type="SAM" id="MobiDB-lite"/>
    </source>
</evidence>
<feature type="compositionally biased region" description="Low complexity" evidence="1">
    <location>
        <begin position="86"/>
        <end position="106"/>
    </location>
</feature>
<keyword evidence="2" id="KW-0812">Transmembrane</keyword>
<keyword evidence="2" id="KW-0472">Membrane</keyword>
<feature type="transmembrane region" description="Helical" evidence="2">
    <location>
        <begin position="118"/>
        <end position="142"/>
    </location>
</feature>
<keyword evidence="4" id="KW-1185">Reference proteome</keyword>
<name>A0ABW0AGD6_9ACTN</name>
<dbReference type="Proteomes" id="UP001596160">
    <property type="component" value="Unassembled WGS sequence"/>
</dbReference>
<protein>
    <recommendedName>
        <fullName evidence="5">Transmembrane protein</fullName>
    </recommendedName>
</protein>
<dbReference type="RefSeq" id="WP_344475907.1">
    <property type="nucleotide sequence ID" value="NZ_BAAASB010000006.1"/>
</dbReference>
<evidence type="ECO:0000313" key="4">
    <source>
        <dbReference type="Proteomes" id="UP001596160"/>
    </source>
</evidence>
<sequence>MRMRSAPHLLTEDRAEFERLLDEVLRTAHDRPDLSAVGQRLNATQLRTMALNATAVIAGAAAAEYEHYTRIREETRPHPARADGEAASTGRAASAGSTASSASSASEDGGEPDRESGVGLTAVITVLAPVLAGLAALMFLLIGHLLRMLDPPPALATPLITTGWVFAALTAAAILFATMALLRTALRNSATQVEAEEISKEIPEEVTRAKDAWRHALLERGILPFLRAALSDPGIDPMSLELPNPTSRPPAADGPGEGPPAGHRTAFTSPDLTSPDLTGPEPDRPDLRGPEPRRPEPRPE</sequence>
<evidence type="ECO:0008006" key="5">
    <source>
        <dbReference type="Google" id="ProtNLM"/>
    </source>
</evidence>
<comment type="caution">
    <text evidence="3">The sequence shown here is derived from an EMBL/GenBank/DDBJ whole genome shotgun (WGS) entry which is preliminary data.</text>
</comment>
<feature type="compositionally biased region" description="Polar residues" evidence="1">
    <location>
        <begin position="266"/>
        <end position="276"/>
    </location>
</feature>
<feature type="region of interest" description="Disordered" evidence="1">
    <location>
        <begin position="237"/>
        <end position="300"/>
    </location>
</feature>
<evidence type="ECO:0000256" key="2">
    <source>
        <dbReference type="SAM" id="Phobius"/>
    </source>
</evidence>
<gene>
    <name evidence="3" type="ORF">ACFPRH_09795</name>
</gene>
<feature type="compositionally biased region" description="Basic and acidic residues" evidence="1">
    <location>
        <begin position="72"/>
        <end position="84"/>
    </location>
</feature>
<dbReference type="EMBL" id="JBHSKP010000004">
    <property type="protein sequence ID" value="MFC5152026.1"/>
    <property type="molecule type" value="Genomic_DNA"/>
</dbReference>
<proteinExistence type="predicted"/>
<feature type="compositionally biased region" description="Basic and acidic residues" evidence="1">
    <location>
        <begin position="281"/>
        <end position="300"/>
    </location>
</feature>
<accession>A0ABW0AGD6</accession>
<feature type="transmembrane region" description="Helical" evidence="2">
    <location>
        <begin position="162"/>
        <end position="182"/>
    </location>
</feature>
<organism evidence="3 4">
    <name type="scientific">Streptomyces amakusaensis</name>
    <dbReference type="NCBI Taxonomy" id="67271"/>
    <lineage>
        <taxon>Bacteria</taxon>
        <taxon>Bacillati</taxon>
        <taxon>Actinomycetota</taxon>
        <taxon>Actinomycetes</taxon>
        <taxon>Kitasatosporales</taxon>
        <taxon>Streptomycetaceae</taxon>
        <taxon>Streptomyces</taxon>
    </lineage>
</organism>
<keyword evidence="2" id="KW-1133">Transmembrane helix</keyword>
<reference evidence="4" key="1">
    <citation type="journal article" date="2019" name="Int. J. Syst. Evol. Microbiol.">
        <title>The Global Catalogue of Microorganisms (GCM) 10K type strain sequencing project: providing services to taxonomists for standard genome sequencing and annotation.</title>
        <authorList>
            <consortium name="The Broad Institute Genomics Platform"/>
            <consortium name="The Broad Institute Genome Sequencing Center for Infectious Disease"/>
            <person name="Wu L."/>
            <person name="Ma J."/>
        </authorList>
    </citation>
    <scope>NUCLEOTIDE SEQUENCE [LARGE SCALE GENOMIC DNA]</scope>
    <source>
        <strain evidence="4">PCU 266</strain>
    </source>
</reference>
<feature type="region of interest" description="Disordered" evidence="1">
    <location>
        <begin position="72"/>
        <end position="115"/>
    </location>
</feature>